<dbReference type="AlphaFoldDB" id="A0A2P2PYC9"/>
<accession>A0A2P2PYC9</accession>
<reference evidence="1" key="1">
    <citation type="submission" date="2018-02" db="EMBL/GenBank/DDBJ databases">
        <title>Rhizophora mucronata_Transcriptome.</title>
        <authorList>
            <person name="Meera S.P."/>
            <person name="Sreeshan A."/>
            <person name="Augustine A."/>
        </authorList>
    </citation>
    <scope>NUCLEOTIDE SEQUENCE</scope>
    <source>
        <tissue evidence="1">Leaf</tissue>
    </source>
</reference>
<name>A0A2P2PYC9_RHIMU</name>
<dbReference type="EMBL" id="GGEC01079252">
    <property type="protein sequence ID" value="MBX59736.1"/>
    <property type="molecule type" value="Transcribed_RNA"/>
</dbReference>
<proteinExistence type="predicted"/>
<protein>
    <submittedName>
        <fullName evidence="1">Uncharacterized protein</fullName>
    </submittedName>
</protein>
<organism evidence="1">
    <name type="scientific">Rhizophora mucronata</name>
    <name type="common">Asiatic mangrove</name>
    <dbReference type="NCBI Taxonomy" id="61149"/>
    <lineage>
        <taxon>Eukaryota</taxon>
        <taxon>Viridiplantae</taxon>
        <taxon>Streptophyta</taxon>
        <taxon>Embryophyta</taxon>
        <taxon>Tracheophyta</taxon>
        <taxon>Spermatophyta</taxon>
        <taxon>Magnoliopsida</taxon>
        <taxon>eudicotyledons</taxon>
        <taxon>Gunneridae</taxon>
        <taxon>Pentapetalae</taxon>
        <taxon>rosids</taxon>
        <taxon>fabids</taxon>
        <taxon>Malpighiales</taxon>
        <taxon>Rhizophoraceae</taxon>
        <taxon>Rhizophora</taxon>
    </lineage>
</organism>
<sequence length="42" mass="5139">MRSTEHMRYKIIRGPIIPVKLTFNSSEYKETVKDRNFDPRQR</sequence>
<evidence type="ECO:0000313" key="1">
    <source>
        <dbReference type="EMBL" id="MBX59736.1"/>
    </source>
</evidence>